<dbReference type="PANTHER" id="PTHR35891:SF2">
    <property type="entry name" value="THIOL:DISULFIDE INTERCHANGE PROTEIN DSBA"/>
    <property type="match status" value="1"/>
</dbReference>
<keyword evidence="4 7" id="KW-0574">Periplasm</keyword>
<dbReference type="STRING" id="632955.GCA_000829675_01339"/>
<evidence type="ECO:0000256" key="2">
    <source>
        <dbReference type="ARBA" id="ARBA00005791"/>
    </source>
</evidence>
<evidence type="ECO:0000256" key="5">
    <source>
        <dbReference type="ARBA" id="ARBA00023157"/>
    </source>
</evidence>
<evidence type="ECO:0000256" key="4">
    <source>
        <dbReference type="ARBA" id="ARBA00022764"/>
    </source>
</evidence>
<keyword evidence="6" id="KW-0676">Redox-active center</keyword>
<dbReference type="Gene3D" id="3.40.30.10">
    <property type="entry name" value="Glutaredoxin"/>
    <property type="match status" value="1"/>
</dbReference>
<evidence type="ECO:0000256" key="3">
    <source>
        <dbReference type="ARBA" id="ARBA00022729"/>
    </source>
</evidence>
<accession>S3MVL1</accession>
<dbReference type="AlphaFoldDB" id="S3MVL1"/>
<dbReference type="RefSeq" id="WP_016656976.1">
    <property type="nucleotide sequence ID" value="NZ_KE340353.1"/>
</dbReference>
<dbReference type="CDD" id="cd03019">
    <property type="entry name" value="DsbA_DsbA"/>
    <property type="match status" value="1"/>
</dbReference>
<dbReference type="InterPro" id="IPR023205">
    <property type="entry name" value="DsbA/DsbL"/>
</dbReference>
<evidence type="ECO:0000256" key="6">
    <source>
        <dbReference type="ARBA" id="ARBA00023284"/>
    </source>
</evidence>
<comment type="subcellular location">
    <subcellularLocation>
        <location evidence="1 7">Periplasm</location>
    </subcellularLocation>
</comment>
<evidence type="ECO:0000256" key="8">
    <source>
        <dbReference type="PIRSR" id="PIRSR001488-1"/>
    </source>
</evidence>
<dbReference type="eggNOG" id="COG1651">
    <property type="taxonomic scope" value="Bacteria"/>
</dbReference>
<feature type="domain" description="Thioredoxin" evidence="10">
    <location>
        <begin position="9"/>
        <end position="200"/>
    </location>
</feature>
<dbReference type="PANTHER" id="PTHR35891">
    <property type="entry name" value="THIOL:DISULFIDE INTERCHANGE PROTEIN DSBA"/>
    <property type="match status" value="1"/>
</dbReference>
<comment type="caution">
    <text evidence="11">The sequence shown here is derived from an EMBL/GenBank/DDBJ whole genome shotgun (WGS) entry which is preliminary data.</text>
</comment>
<dbReference type="Proteomes" id="UP000014568">
    <property type="component" value="Unassembled WGS sequence"/>
</dbReference>
<dbReference type="HOGENOM" id="CLU_088255_1_0_6"/>
<feature type="chain" id="PRO_5004512144" description="Thiol:disulfide interchange protein" evidence="9">
    <location>
        <begin position="25"/>
        <end position="208"/>
    </location>
</feature>
<evidence type="ECO:0000256" key="7">
    <source>
        <dbReference type="PIRNR" id="PIRNR001488"/>
    </source>
</evidence>
<keyword evidence="3 9" id="KW-0732">Signal</keyword>
<gene>
    <name evidence="11" type="ORF">F945_02579</name>
</gene>
<keyword evidence="5 7" id="KW-1015">Disulfide bond</keyword>
<dbReference type="PROSITE" id="PS51352">
    <property type="entry name" value="THIOREDOXIN_2"/>
    <property type="match status" value="1"/>
</dbReference>
<evidence type="ECO:0000256" key="9">
    <source>
        <dbReference type="SAM" id="SignalP"/>
    </source>
</evidence>
<dbReference type="InterPro" id="IPR001853">
    <property type="entry name" value="DSBA-like_thioredoxin_dom"/>
</dbReference>
<protein>
    <recommendedName>
        <fullName evidence="7">Thiol:disulfide interchange protein</fullName>
    </recommendedName>
</protein>
<keyword evidence="12" id="KW-1185">Reference proteome</keyword>
<dbReference type="SUPFAM" id="SSF52833">
    <property type="entry name" value="Thioredoxin-like"/>
    <property type="match status" value="1"/>
</dbReference>
<dbReference type="Pfam" id="PF01323">
    <property type="entry name" value="DSBA"/>
    <property type="match status" value="1"/>
</dbReference>
<feature type="disulfide bond" description="Redox-active" evidence="8">
    <location>
        <begin position="57"/>
        <end position="60"/>
    </location>
</feature>
<evidence type="ECO:0000259" key="10">
    <source>
        <dbReference type="PROSITE" id="PS51352"/>
    </source>
</evidence>
<dbReference type="EMBL" id="ATGI01000032">
    <property type="protein sequence ID" value="EPF71547.1"/>
    <property type="molecule type" value="Genomic_DNA"/>
</dbReference>
<evidence type="ECO:0000313" key="11">
    <source>
        <dbReference type="EMBL" id="EPF71547.1"/>
    </source>
</evidence>
<feature type="signal peptide" evidence="9">
    <location>
        <begin position="1"/>
        <end position="24"/>
    </location>
</feature>
<dbReference type="GO" id="GO:0042597">
    <property type="term" value="C:periplasmic space"/>
    <property type="evidence" value="ECO:0007669"/>
    <property type="project" value="UniProtKB-SubCell"/>
</dbReference>
<organism evidence="11 12">
    <name type="scientific">Acinetobacter rudis CIP 110305</name>
    <dbReference type="NCBI Taxonomy" id="421052"/>
    <lineage>
        <taxon>Bacteria</taxon>
        <taxon>Pseudomonadati</taxon>
        <taxon>Pseudomonadota</taxon>
        <taxon>Gammaproteobacteria</taxon>
        <taxon>Moraxellales</taxon>
        <taxon>Moraxellaceae</taxon>
        <taxon>Acinetobacter</taxon>
    </lineage>
</organism>
<dbReference type="OrthoDB" id="9784896at2"/>
<dbReference type="GO" id="GO:0016491">
    <property type="term" value="F:oxidoreductase activity"/>
    <property type="evidence" value="ECO:0007669"/>
    <property type="project" value="InterPro"/>
</dbReference>
<proteinExistence type="inferred from homology"/>
<dbReference type="InterPro" id="IPR036249">
    <property type="entry name" value="Thioredoxin-like_sf"/>
</dbReference>
<evidence type="ECO:0000313" key="12">
    <source>
        <dbReference type="Proteomes" id="UP000014568"/>
    </source>
</evidence>
<sequence length="208" mass="23559">MRPSLVTLSSIGFSLLIFSSPVKAQFIEGRDYVRTAVVGKTVDPKKIEVREFFWYGCGYCYRLEPHMQAWLKKMPADVVFARTPAPINPVWESNARGYYVAEALGIRQKTHLALFHEIHVKGDKIFDQASQAKFFTRYGVTEADFNKHFQSFAVSSKVAEAKQLTMQYKLQGVPAVVVNGKYIVNGADAKVTQVVDYLVEKERQALKN</sequence>
<dbReference type="PIRSF" id="PIRSF001488">
    <property type="entry name" value="Tdi_protein"/>
    <property type="match status" value="1"/>
</dbReference>
<dbReference type="InterPro" id="IPR013766">
    <property type="entry name" value="Thioredoxin_domain"/>
</dbReference>
<dbReference type="PATRIC" id="fig|421052.3.peg.2521"/>
<name>S3MVL1_9GAMM</name>
<dbReference type="InterPro" id="IPR050824">
    <property type="entry name" value="Thiol_disulfide_DsbA"/>
</dbReference>
<comment type="similarity">
    <text evidence="2">Belongs to the thioredoxin family. DsbA subfamily.</text>
</comment>
<evidence type="ECO:0000256" key="1">
    <source>
        <dbReference type="ARBA" id="ARBA00004418"/>
    </source>
</evidence>
<reference evidence="11 12" key="1">
    <citation type="submission" date="2013-06" db="EMBL/GenBank/DDBJ databases">
        <title>The Genome Sequence of Acinetobacter rudis CIP 110305.</title>
        <authorList>
            <consortium name="The Broad Institute Genome Sequencing Platform"/>
            <consortium name="The Broad Institute Genome Sequencing Center for Infectious Disease"/>
            <person name="Cerqueira G."/>
            <person name="Feldgarden M."/>
            <person name="Courvalin P."/>
            <person name="Perichon B."/>
            <person name="Grillot-Courvalin C."/>
            <person name="Clermont D."/>
            <person name="Rocha E."/>
            <person name="Yoon E.-J."/>
            <person name="Nemec A."/>
            <person name="Young S.K."/>
            <person name="Zeng Q."/>
            <person name="Gargeya S."/>
            <person name="Fitzgerald M."/>
            <person name="Abouelleil A."/>
            <person name="Alvarado L."/>
            <person name="Berlin A.M."/>
            <person name="Chapman S.B."/>
            <person name="Dewar J."/>
            <person name="Goldberg J."/>
            <person name="Griggs A."/>
            <person name="Gujja S."/>
            <person name="Hansen M."/>
            <person name="Howarth C."/>
            <person name="Imamovic A."/>
            <person name="Larimer J."/>
            <person name="McCowan C."/>
            <person name="Murphy C."/>
            <person name="Pearson M."/>
            <person name="Priest M."/>
            <person name="Roberts A."/>
            <person name="Saif S."/>
            <person name="Shea T."/>
            <person name="Sykes S."/>
            <person name="Wortman J."/>
            <person name="Nusbaum C."/>
            <person name="Birren B."/>
        </authorList>
    </citation>
    <scope>NUCLEOTIDE SEQUENCE [LARGE SCALE GENOMIC DNA]</scope>
    <source>
        <strain evidence="11 12">CIP 110305</strain>
    </source>
</reference>